<evidence type="ECO:0000256" key="5">
    <source>
        <dbReference type="SAM" id="MobiDB-lite"/>
    </source>
</evidence>
<keyword evidence="9" id="KW-1185">Reference proteome</keyword>
<keyword evidence="1" id="KW-0805">Transcription regulation</keyword>
<feature type="compositionally biased region" description="Polar residues" evidence="5">
    <location>
        <begin position="124"/>
        <end position="142"/>
    </location>
</feature>
<dbReference type="PROSITE" id="PS50090">
    <property type="entry name" value="MYB_LIKE"/>
    <property type="match status" value="3"/>
</dbReference>
<evidence type="ECO:0000256" key="2">
    <source>
        <dbReference type="ARBA" id="ARBA00023125"/>
    </source>
</evidence>
<dbReference type="GO" id="GO:0042795">
    <property type="term" value="P:snRNA transcription by RNA polymerase II"/>
    <property type="evidence" value="ECO:0007669"/>
    <property type="project" value="TreeGrafter"/>
</dbReference>
<dbReference type="PANTHER" id="PTHR46621">
    <property type="entry name" value="SNRNA-ACTIVATING PROTEIN COMPLEX SUBUNIT 4"/>
    <property type="match status" value="1"/>
</dbReference>
<dbReference type="CDD" id="cd00167">
    <property type="entry name" value="SANT"/>
    <property type="match status" value="3"/>
</dbReference>
<protein>
    <submittedName>
        <fullName evidence="8">Transcription factor MYB3R-3</fullName>
    </submittedName>
</protein>
<evidence type="ECO:0000313" key="8">
    <source>
        <dbReference type="EMBL" id="GBG26394.1"/>
    </source>
</evidence>
<dbReference type="GO" id="GO:0019185">
    <property type="term" value="C:snRNA-activating protein complex"/>
    <property type="evidence" value="ECO:0007669"/>
    <property type="project" value="TreeGrafter"/>
</dbReference>
<feature type="domain" description="Myb-like" evidence="6">
    <location>
        <begin position="274"/>
        <end position="324"/>
    </location>
</feature>
<evidence type="ECO:0000313" key="9">
    <source>
        <dbReference type="Proteomes" id="UP000241890"/>
    </source>
</evidence>
<feature type="region of interest" description="Disordered" evidence="5">
    <location>
        <begin position="485"/>
        <end position="505"/>
    </location>
</feature>
<feature type="compositionally biased region" description="Low complexity" evidence="5">
    <location>
        <begin position="644"/>
        <end position="662"/>
    </location>
</feature>
<dbReference type="GO" id="GO:0001006">
    <property type="term" value="F:RNA polymerase III type 3 promoter sequence-specific DNA binding"/>
    <property type="evidence" value="ECO:0007669"/>
    <property type="project" value="TreeGrafter"/>
</dbReference>
<feature type="compositionally biased region" description="Low complexity" evidence="5">
    <location>
        <begin position="28"/>
        <end position="54"/>
    </location>
</feature>
<gene>
    <name evidence="8" type="ORF">FCC1311_026152</name>
</gene>
<dbReference type="EMBL" id="BEYU01000020">
    <property type="protein sequence ID" value="GBG26394.1"/>
    <property type="molecule type" value="Genomic_DNA"/>
</dbReference>
<dbReference type="InParanoid" id="A0A2R5GEY6"/>
<feature type="region of interest" description="Disordered" evidence="5">
    <location>
        <begin position="1"/>
        <end position="172"/>
    </location>
</feature>
<keyword evidence="2" id="KW-0238">DNA-binding</keyword>
<dbReference type="SMART" id="SM00717">
    <property type="entry name" value="SANT"/>
    <property type="match status" value="3"/>
</dbReference>
<dbReference type="GO" id="GO:0042796">
    <property type="term" value="P:snRNA transcription by RNA polymerase III"/>
    <property type="evidence" value="ECO:0007669"/>
    <property type="project" value="TreeGrafter"/>
</dbReference>
<dbReference type="Pfam" id="PF00249">
    <property type="entry name" value="Myb_DNA-binding"/>
    <property type="match status" value="1"/>
</dbReference>
<sequence length="733" mass="78623">MEMRLSMSELSIADEPKNPNSVASLGLPSARRGNAGGASDSGSNAGPNSASAAAADRRSRVRKAYSGRSNKFLSDEVVGKQKLRGPSGANLPADQQTRQIHMLEGLKREGIAAPAAGKPAVPAQTGQRIQPLSRTQQPQNSAPLPPRVRVPIQGPPSVASASSDDQDRKPNYWTPAEDAALKAAVDRFGDASWKNIASAVPGRTSTQCIQRWKKVLKPGLKKGHWSTEEDNLLVAGVRSQQAKNVKKLNWSEVAKDIPMRSCKQCRERWVNHLNPDVNKGSWTDEELRKLWELQLATPRKWAKIARQLPGRTENMVKVRWNILNRSKTKPSVGSFQDASHLGSLTPPVPQSSLLPPSTNLSSTATPAYNAGHGASVKIERGPSDKLVGTSPTSVLGQQPRRQNTIILKRDFSTTTQNNTTTYPQVFATPASSAPQSRTVTSGSDPELSFPSVEWDPNELQIRPLEYEPSDHTSFGVAPPDYPGAVALSSSSSTSPAQGAASSHVLASSMTTARARNGSGRASTSVNGTDSDVLNQTSVHLNSSQQVGTLYGDLSHLEGLAGPNALDDVSFEPIDFGDLQLNSQAGDSAFSTFGADHHHQQQQQQSLQGHSASHIANAAYHASHASHHQERHTSPVLQTNTGRPSNNVSSASNASAAKAAYQNKADDSTANTSSLRQSVSDFQRALSSTGNDADFLANVPQTFDDLVLDDDLLNGELDEFARHLPPFQAHDNMK</sequence>
<dbReference type="GO" id="GO:0000978">
    <property type="term" value="F:RNA polymerase II cis-regulatory region sequence-specific DNA binding"/>
    <property type="evidence" value="ECO:0007669"/>
    <property type="project" value="TreeGrafter"/>
</dbReference>
<feature type="domain" description="HTH myb-type" evidence="7">
    <location>
        <begin position="221"/>
        <end position="273"/>
    </location>
</feature>
<feature type="compositionally biased region" description="Polar residues" evidence="5">
    <location>
        <begin position="429"/>
        <end position="443"/>
    </location>
</feature>
<feature type="domain" description="HTH myb-type" evidence="7">
    <location>
        <begin position="165"/>
        <end position="220"/>
    </location>
</feature>
<dbReference type="Pfam" id="PF13921">
    <property type="entry name" value="Myb_DNA-bind_6"/>
    <property type="match status" value="1"/>
</dbReference>
<dbReference type="InterPro" id="IPR017930">
    <property type="entry name" value="Myb_dom"/>
</dbReference>
<dbReference type="OrthoDB" id="2143914at2759"/>
<dbReference type="PANTHER" id="PTHR46621:SF1">
    <property type="entry name" value="SNRNA-ACTIVATING PROTEIN COMPLEX SUBUNIT 4"/>
    <property type="match status" value="1"/>
</dbReference>
<evidence type="ECO:0000259" key="6">
    <source>
        <dbReference type="PROSITE" id="PS50090"/>
    </source>
</evidence>
<accession>A0A2R5GEY6</accession>
<feature type="domain" description="HTH myb-type" evidence="7">
    <location>
        <begin position="274"/>
        <end position="328"/>
    </location>
</feature>
<dbReference type="SUPFAM" id="SSF46689">
    <property type="entry name" value="Homeodomain-like"/>
    <property type="match status" value="2"/>
</dbReference>
<feature type="region of interest" description="Disordered" evidence="5">
    <location>
        <begin position="378"/>
        <end position="402"/>
    </location>
</feature>
<dbReference type="InterPro" id="IPR009057">
    <property type="entry name" value="Homeodomain-like_sf"/>
</dbReference>
<feature type="domain" description="Myb-like" evidence="6">
    <location>
        <begin position="217"/>
        <end position="273"/>
    </location>
</feature>
<feature type="region of interest" description="Disordered" evidence="5">
    <location>
        <begin position="429"/>
        <end position="452"/>
    </location>
</feature>
<reference evidence="8 9" key="1">
    <citation type="submission" date="2017-12" db="EMBL/GenBank/DDBJ databases">
        <title>Sequencing, de novo assembly and annotation of complete genome of a new Thraustochytrid species, strain FCC1311.</title>
        <authorList>
            <person name="Sedici K."/>
            <person name="Godart F."/>
            <person name="Aiese Cigliano R."/>
            <person name="Sanseverino W."/>
            <person name="Barakat M."/>
            <person name="Ortet P."/>
            <person name="Marechal E."/>
            <person name="Cagnac O."/>
            <person name="Amato A."/>
        </authorList>
    </citation>
    <scope>NUCLEOTIDE SEQUENCE [LARGE SCALE GENOMIC DNA]</scope>
</reference>
<dbReference type="InterPro" id="IPR051575">
    <property type="entry name" value="Myb-like_DNA-bd"/>
</dbReference>
<evidence type="ECO:0000256" key="4">
    <source>
        <dbReference type="ARBA" id="ARBA00023242"/>
    </source>
</evidence>
<dbReference type="PROSITE" id="PS51294">
    <property type="entry name" value="HTH_MYB"/>
    <property type="match status" value="3"/>
</dbReference>
<comment type="caution">
    <text evidence="8">The sequence shown here is derived from an EMBL/GenBank/DDBJ whole genome shotgun (WGS) entry which is preliminary data.</text>
</comment>
<feature type="compositionally biased region" description="Low complexity" evidence="5">
    <location>
        <begin position="600"/>
        <end position="622"/>
    </location>
</feature>
<organism evidence="8 9">
    <name type="scientific">Hondaea fermentalgiana</name>
    <dbReference type="NCBI Taxonomy" id="2315210"/>
    <lineage>
        <taxon>Eukaryota</taxon>
        <taxon>Sar</taxon>
        <taxon>Stramenopiles</taxon>
        <taxon>Bigyra</taxon>
        <taxon>Labyrinthulomycetes</taxon>
        <taxon>Thraustochytrida</taxon>
        <taxon>Thraustochytriidae</taxon>
        <taxon>Hondaea</taxon>
    </lineage>
</organism>
<dbReference type="AlphaFoldDB" id="A0A2R5GEY6"/>
<dbReference type="Gene3D" id="1.10.10.60">
    <property type="entry name" value="Homeodomain-like"/>
    <property type="match status" value="3"/>
</dbReference>
<feature type="compositionally biased region" description="Polar residues" evidence="5">
    <location>
        <begin position="634"/>
        <end position="643"/>
    </location>
</feature>
<feature type="region of interest" description="Disordered" evidence="5">
    <location>
        <begin position="589"/>
        <end position="671"/>
    </location>
</feature>
<proteinExistence type="predicted"/>
<evidence type="ECO:0000259" key="7">
    <source>
        <dbReference type="PROSITE" id="PS51294"/>
    </source>
</evidence>
<dbReference type="InterPro" id="IPR001005">
    <property type="entry name" value="SANT/Myb"/>
</dbReference>
<dbReference type="Proteomes" id="UP000241890">
    <property type="component" value="Unassembled WGS sequence"/>
</dbReference>
<name>A0A2R5GEY6_9STRA</name>
<evidence type="ECO:0000256" key="3">
    <source>
        <dbReference type="ARBA" id="ARBA00023163"/>
    </source>
</evidence>
<keyword evidence="3" id="KW-0804">Transcription</keyword>
<feature type="compositionally biased region" description="Polar residues" evidence="5">
    <location>
        <begin position="389"/>
        <end position="402"/>
    </location>
</feature>
<keyword evidence="4" id="KW-0539">Nucleus</keyword>
<feature type="compositionally biased region" description="Low complexity" evidence="5">
    <location>
        <begin position="112"/>
        <end position="123"/>
    </location>
</feature>
<evidence type="ECO:0000256" key="1">
    <source>
        <dbReference type="ARBA" id="ARBA00023015"/>
    </source>
</evidence>
<feature type="domain" description="Myb-like" evidence="6">
    <location>
        <begin position="165"/>
        <end position="216"/>
    </location>
</feature>
<feature type="compositionally biased region" description="Low complexity" evidence="5">
    <location>
        <begin position="485"/>
        <end position="502"/>
    </location>
</feature>